<reference evidence="1 4" key="2">
    <citation type="submission" date="2024-01" db="EMBL/GenBank/DDBJ databases">
        <title>Active colonisers of the gastrointestinal tract of Atlantic salmon farmed in a warm water region.</title>
        <authorList>
            <person name="Bowman J.P."/>
        </authorList>
    </citation>
    <scope>NUCLEOTIDE SEQUENCE [LARGE SCALE GENOMIC DNA]</scope>
    <source>
        <strain evidence="1 4">S4MW1</strain>
    </source>
</reference>
<name>A0A1T5HWW4_9GAMM</name>
<dbReference type="OrthoDB" id="5905141at2"/>
<dbReference type="Proteomes" id="UP000189966">
    <property type="component" value="Unassembled WGS sequence"/>
</dbReference>
<dbReference type="AlphaFoldDB" id="A0A1T5HWW4"/>
<reference evidence="2 3" key="1">
    <citation type="submission" date="2017-02" db="EMBL/GenBank/DDBJ databases">
        <authorList>
            <person name="Peterson S.W."/>
        </authorList>
    </citation>
    <scope>NUCLEOTIDE SEQUENCE [LARGE SCALE GENOMIC DNA]</scope>
    <source>
        <strain evidence="3">type strain: NCCB 100098</strain>
        <strain evidence="2">Type strain: NCCB 100098</strain>
    </source>
</reference>
<dbReference type="EMBL" id="JAYXUD010000010">
    <property type="protein sequence ID" value="MEC6899526.1"/>
    <property type="molecule type" value="Genomic_DNA"/>
</dbReference>
<sequence>MSDFNVASELLALKAQTKAIRNRKSINRVSRLDKFKFELLELYQAGASVAELQRWLMTNANIQIAHSTILRWLDKQENVK</sequence>
<dbReference type="RefSeq" id="WP_080156089.1">
    <property type="nucleotide sequence ID" value="NZ_CP175535.1"/>
</dbReference>
<evidence type="ECO:0000313" key="2">
    <source>
        <dbReference type="EMBL" id="SKC31280.1"/>
    </source>
</evidence>
<protein>
    <submittedName>
        <fullName evidence="2">Uncharacterized protein</fullName>
    </submittedName>
</protein>
<dbReference type="EMBL" id="FUZI01000001">
    <property type="protein sequence ID" value="SKC31280.1"/>
    <property type="molecule type" value="Genomic_DNA"/>
</dbReference>
<accession>A0A1T5HWW4</accession>
<evidence type="ECO:0000313" key="1">
    <source>
        <dbReference type="EMBL" id="MEC6899526.1"/>
    </source>
</evidence>
<gene>
    <name evidence="2" type="ORF">CZ809_00758</name>
    <name evidence="1" type="ORF">VXS00_12815</name>
</gene>
<organism evidence="2 3">
    <name type="scientific">Photobacterium piscicola</name>
    <dbReference type="NCBI Taxonomy" id="1378299"/>
    <lineage>
        <taxon>Bacteria</taxon>
        <taxon>Pseudomonadati</taxon>
        <taxon>Pseudomonadota</taxon>
        <taxon>Gammaproteobacteria</taxon>
        <taxon>Vibrionales</taxon>
        <taxon>Vibrionaceae</taxon>
        <taxon>Photobacterium</taxon>
    </lineage>
</organism>
<proteinExistence type="predicted"/>
<evidence type="ECO:0000313" key="3">
    <source>
        <dbReference type="Proteomes" id="UP000189966"/>
    </source>
</evidence>
<keyword evidence="4" id="KW-1185">Reference proteome</keyword>
<dbReference type="Proteomes" id="UP001339429">
    <property type="component" value="Unassembled WGS sequence"/>
</dbReference>
<evidence type="ECO:0000313" key="4">
    <source>
        <dbReference type="Proteomes" id="UP001339429"/>
    </source>
</evidence>